<dbReference type="Gene3D" id="3.40.140.10">
    <property type="entry name" value="Cytidine Deaminase, domain 2"/>
    <property type="match status" value="1"/>
</dbReference>
<keyword evidence="3" id="KW-1185">Reference proteome</keyword>
<dbReference type="InterPro" id="IPR002125">
    <property type="entry name" value="CMP_dCMP_dom"/>
</dbReference>
<evidence type="ECO:0000259" key="1">
    <source>
        <dbReference type="PROSITE" id="PS51747"/>
    </source>
</evidence>
<dbReference type="GO" id="GO:0047974">
    <property type="term" value="F:guanosine deaminase activity"/>
    <property type="evidence" value="ECO:0007669"/>
    <property type="project" value="TreeGrafter"/>
</dbReference>
<protein>
    <submittedName>
        <fullName evidence="2">Nucleoside deaminase</fullName>
    </submittedName>
</protein>
<dbReference type="EMBL" id="WBVQ01000002">
    <property type="protein sequence ID" value="KAB2816196.1"/>
    <property type="molecule type" value="Genomic_DNA"/>
</dbReference>
<organism evidence="2 3">
    <name type="scientific">Phaeocystidibacter marisrubri</name>
    <dbReference type="NCBI Taxonomy" id="1577780"/>
    <lineage>
        <taxon>Bacteria</taxon>
        <taxon>Pseudomonadati</taxon>
        <taxon>Bacteroidota</taxon>
        <taxon>Flavobacteriia</taxon>
        <taxon>Flavobacteriales</taxon>
        <taxon>Phaeocystidibacteraceae</taxon>
        <taxon>Phaeocystidibacter</taxon>
    </lineage>
</organism>
<dbReference type="InterPro" id="IPR016193">
    <property type="entry name" value="Cytidine_deaminase-like"/>
</dbReference>
<comment type="caution">
    <text evidence="2">The sequence shown here is derived from an EMBL/GenBank/DDBJ whole genome shotgun (WGS) entry which is preliminary data.</text>
</comment>
<dbReference type="AlphaFoldDB" id="A0A6L3ZF13"/>
<dbReference type="Pfam" id="PF00383">
    <property type="entry name" value="dCMP_cyt_deam_1"/>
    <property type="match status" value="1"/>
</dbReference>
<feature type="domain" description="CMP/dCMP-type deaminase" evidence="1">
    <location>
        <begin position="26"/>
        <end position="135"/>
    </location>
</feature>
<dbReference type="PANTHER" id="PTHR11079">
    <property type="entry name" value="CYTOSINE DEAMINASE FAMILY MEMBER"/>
    <property type="match status" value="1"/>
</dbReference>
<dbReference type="PROSITE" id="PS51747">
    <property type="entry name" value="CYT_DCMP_DEAMINASES_2"/>
    <property type="match status" value="1"/>
</dbReference>
<gene>
    <name evidence="2" type="ORF">F8C82_10950</name>
</gene>
<dbReference type="Proteomes" id="UP000484164">
    <property type="component" value="Unassembled WGS sequence"/>
</dbReference>
<name>A0A6L3ZF13_9FLAO</name>
<dbReference type="PANTHER" id="PTHR11079:SF161">
    <property type="entry name" value="CMP_DCMP-TYPE DEAMINASE DOMAIN-CONTAINING PROTEIN"/>
    <property type="match status" value="1"/>
</dbReference>
<dbReference type="CDD" id="cd01285">
    <property type="entry name" value="nucleoside_deaminase"/>
    <property type="match status" value="1"/>
</dbReference>
<accession>A0A6L3ZF13</accession>
<dbReference type="OrthoDB" id="9802676at2"/>
<evidence type="ECO:0000313" key="3">
    <source>
        <dbReference type="Proteomes" id="UP000484164"/>
    </source>
</evidence>
<reference evidence="2 3" key="1">
    <citation type="submission" date="2019-10" db="EMBL/GenBank/DDBJ databases">
        <title>Genome sequence of Phaeocystidibacter marisrubri JCM30614 (type strain).</title>
        <authorList>
            <person name="Bowman J.P."/>
        </authorList>
    </citation>
    <scope>NUCLEOTIDE SEQUENCE [LARGE SCALE GENOMIC DNA]</scope>
    <source>
        <strain evidence="2 3">JCM 30614</strain>
    </source>
</reference>
<proteinExistence type="predicted"/>
<evidence type="ECO:0000313" key="2">
    <source>
        <dbReference type="EMBL" id="KAB2816196.1"/>
    </source>
</evidence>
<dbReference type="GO" id="GO:0006152">
    <property type="term" value="P:purine nucleoside catabolic process"/>
    <property type="evidence" value="ECO:0007669"/>
    <property type="project" value="TreeGrafter"/>
</dbReference>
<sequence>MSLAANSHQLPTTSIPYLCDKLKSMEHHKPFVQRCIDLSQESIDRGDAPFGSIIVKDGQIIAESLNFAANRVSDHAEVVALHMAHEKLGTSDLSGAILYSNCEPCPMCSFMAREYKVSEVVYALPSPYMGGHSKWNIMEDEELEKFPPFFGAVPNVIGGVLEAEAKAVFNKTPLWMFGSNARKDS</sequence>
<dbReference type="SUPFAM" id="SSF53927">
    <property type="entry name" value="Cytidine deaminase-like"/>
    <property type="match status" value="1"/>
</dbReference>